<dbReference type="EMBL" id="CP023692">
    <property type="protein sequence ID" value="QEV49442.1"/>
    <property type="molecule type" value="Genomic_DNA"/>
</dbReference>
<keyword evidence="2" id="KW-0472">Membrane</keyword>
<name>A0A5J6JIB4_STRVI</name>
<feature type="transmembrane region" description="Helical" evidence="2">
    <location>
        <begin position="32"/>
        <end position="54"/>
    </location>
</feature>
<feature type="region of interest" description="Disordered" evidence="1">
    <location>
        <begin position="203"/>
        <end position="223"/>
    </location>
</feature>
<evidence type="ECO:0000313" key="4">
    <source>
        <dbReference type="Proteomes" id="UP000325563"/>
    </source>
</evidence>
<evidence type="ECO:0000313" key="3">
    <source>
        <dbReference type="EMBL" id="QEV49442.1"/>
    </source>
</evidence>
<dbReference type="Proteomes" id="UP000325563">
    <property type="component" value="Chromosome"/>
</dbReference>
<keyword evidence="2" id="KW-0812">Transmembrane</keyword>
<feature type="transmembrane region" description="Helical" evidence="2">
    <location>
        <begin position="242"/>
        <end position="263"/>
    </location>
</feature>
<protein>
    <submittedName>
        <fullName evidence="3">Uncharacterized protein</fullName>
    </submittedName>
</protein>
<dbReference type="KEGG" id="svn:CP980_34250"/>
<sequence>MVWRRQGDSHGGLTLDRCCALTWRGLVGQSPYMVQNLVAVFSLLIGLGGLTLSFMDHRRKIRQEAQESALRAEEARQRHERDLEQQLQWIEREQRSQRGLERHQASLVKARFELRPSSLHNGWIVPEVVVENRSDQPVRDVRVAFLGDVIGESTTLDTGQDAFQLAPVQAARTSHKLRHVTVDFTDVAGIRWRRDGYGLLRRAQPGAGDPDAPGAWGEPEPPTVLGPASAPALPPVRQRVGFLRPAVALISVTLIAGGLWWLLRH</sequence>
<accession>A0A5J6JIB4</accession>
<gene>
    <name evidence="3" type="ORF">CP980_34250</name>
</gene>
<keyword evidence="4" id="KW-1185">Reference proteome</keyword>
<dbReference type="AlphaFoldDB" id="A0A5J6JIB4"/>
<reference evidence="3 4" key="1">
    <citation type="submission" date="2017-09" db="EMBL/GenBank/DDBJ databases">
        <authorList>
            <person name="Lee N."/>
            <person name="Cho B.-K."/>
        </authorList>
    </citation>
    <scope>NUCLEOTIDE SEQUENCE [LARGE SCALE GENOMIC DNA]</scope>
    <source>
        <strain evidence="3 4">ATCC 27476</strain>
    </source>
</reference>
<proteinExistence type="predicted"/>
<feature type="compositionally biased region" description="Low complexity" evidence="1">
    <location>
        <begin position="205"/>
        <end position="215"/>
    </location>
</feature>
<organism evidence="3 4">
    <name type="scientific">Streptomyces vinaceus</name>
    <dbReference type="NCBI Taxonomy" id="1960"/>
    <lineage>
        <taxon>Bacteria</taxon>
        <taxon>Bacillati</taxon>
        <taxon>Actinomycetota</taxon>
        <taxon>Actinomycetes</taxon>
        <taxon>Kitasatosporales</taxon>
        <taxon>Streptomycetaceae</taxon>
        <taxon>Streptomyces</taxon>
    </lineage>
</organism>
<keyword evidence="2" id="KW-1133">Transmembrane helix</keyword>
<evidence type="ECO:0000256" key="1">
    <source>
        <dbReference type="SAM" id="MobiDB-lite"/>
    </source>
</evidence>
<evidence type="ECO:0000256" key="2">
    <source>
        <dbReference type="SAM" id="Phobius"/>
    </source>
</evidence>